<dbReference type="EMBL" id="QSLN01000003">
    <property type="protein sequence ID" value="RDV83920.1"/>
    <property type="molecule type" value="Genomic_DNA"/>
</dbReference>
<dbReference type="Proteomes" id="UP000256329">
    <property type="component" value="Unassembled WGS sequence"/>
</dbReference>
<comment type="caution">
    <text evidence="1">The sequence shown here is derived from an EMBL/GenBank/DDBJ whole genome shotgun (WGS) entry which is preliminary data.</text>
</comment>
<evidence type="ECO:0000313" key="1">
    <source>
        <dbReference type="EMBL" id="RDV83920.1"/>
    </source>
</evidence>
<protein>
    <submittedName>
        <fullName evidence="1">Uncharacterized protein</fullName>
    </submittedName>
</protein>
<proteinExistence type="predicted"/>
<gene>
    <name evidence="1" type="ORF">DXX99_03535</name>
</gene>
<keyword evidence="2" id="KW-1185">Reference proteome</keyword>
<reference evidence="1 2" key="1">
    <citation type="submission" date="2018-08" db="EMBL/GenBank/DDBJ databases">
        <title>Form III RuBisCO-mediated autotrophy in Thermodesulfobium bacteria.</title>
        <authorList>
            <person name="Toshchakov S.V."/>
            <person name="Kublanov I.V."/>
            <person name="Frolov E."/>
            <person name="Bonch-Osmolovskaya E.A."/>
            <person name="Tourova T.P."/>
            <person name="Chernych N.A."/>
            <person name="Lebedinsky A.V."/>
        </authorList>
    </citation>
    <scope>NUCLEOTIDE SEQUENCE [LARGE SCALE GENOMIC DNA]</scope>
    <source>
        <strain evidence="1 2">SR</strain>
    </source>
</reference>
<accession>A0A3D8P6H6</accession>
<dbReference type="AlphaFoldDB" id="A0A3D8P6H6"/>
<sequence>MSLGFNERSRQHDEDALGLVESAFRELGFLVFPYGIEQLPELQRVLRGLHNGTSKMLRYRPDRVAVKPGKGTLLLGVKSEGGRSPNFAVEFDAWDAARMWNQDARRVLYVFVDLLSRDVLACWPEALSPRKVFVPRRGDLLRVKSLLPPGAVARWYPAVRGSGTAFFLVSKSDLQSLREALGPEWKSTTTS</sequence>
<evidence type="ECO:0000313" key="2">
    <source>
        <dbReference type="Proteomes" id="UP000256329"/>
    </source>
</evidence>
<name>A0A3D8P6H6_9THEO</name>
<organism evidence="1 2">
    <name type="scientific">Ammonifex thiophilus</name>
    <dbReference type="NCBI Taxonomy" id="444093"/>
    <lineage>
        <taxon>Bacteria</taxon>
        <taxon>Bacillati</taxon>
        <taxon>Bacillota</taxon>
        <taxon>Clostridia</taxon>
        <taxon>Thermoanaerobacterales</taxon>
        <taxon>Thermoanaerobacteraceae</taxon>
        <taxon>Ammonifex</taxon>
    </lineage>
</organism>